<organism evidence="2 3">
    <name type="scientific">Dreissena polymorpha</name>
    <name type="common">Zebra mussel</name>
    <name type="synonym">Mytilus polymorpha</name>
    <dbReference type="NCBI Taxonomy" id="45954"/>
    <lineage>
        <taxon>Eukaryota</taxon>
        <taxon>Metazoa</taxon>
        <taxon>Spiralia</taxon>
        <taxon>Lophotrochozoa</taxon>
        <taxon>Mollusca</taxon>
        <taxon>Bivalvia</taxon>
        <taxon>Autobranchia</taxon>
        <taxon>Heteroconchia</taxon>
        <taxon>Euheterodonta</taxon>
        <taxon>Imparidentia</taxon>
        <taxon>Neoheterodontei</taxon>
        <taxon>Myida</taxon>
        <taxon>Dreissenoidea</taxon>
        <taxon>Dreissenidae</taxon>
        <taxon>Dreissena</taxon>
    </lineage>
</organism>
<name>A0A9D4RT89_DREPO</name>
<keyword evidence="3" id="KW-1185">Reference proteome</keyword>
<dbReference type="GO" id="GO:0003676">
    <property type="term" value="F:nucleic acid binding"/>
    <property type="evidence" value="ECO:0007669"/>
    <property type="project" value="InterPro"/>
</dbReference>
<reference evidence="2" key="2">
    <citation type="submission" date="2020-11" db="EMBL/GenBank/DDBJ databases">
        <authorList>
            <person name="McCartney M.A."/>
            <person name="Auch B."/>
            <person name="Kono T."/>
            <person name="Mallez S."/>
            <person name="Becker A."/>
            <person name="Gohl D.M."/>
            <person name="Silverstein K.A.T."/>
            <person name="Koren S."/>
            <person name="Bechman K.B."/>
            <person name="Herman A."/>
            <person name="Abrahante J.E."/>
            <person name="Garbe J."/>
        </authorList>
    </citation>
    <scope>NUCLEOTIDE SEQUENCE</scope>
    <source>
        <strain evidence="2">Duluth1</strain>
        <tissue evidence="2">Whole animal</tissue>
    </source>
</reference>
<dbReference type="EMBL" id="JAIWYP010000001">
    <property type="protein sequence ID" value="KAH3877903.1"/>
    <property type="molecule type" value="Genomic_DNA"/>
</dbReference>
<evidence type="ECO:0000313" key="2">
    <source>
        <dbReference type="EMBL" id="KAH3877903.1"/>
    </source>
</evidence>
<evidence type="ECO:0000256" key="1">
    <source>
        <dbReference type="SAM" id="MobiDB-lite"/>
    </source>
</evidence>
<feature type="region of interest" description="Disordered" evidence="1">
    <location>
        <begin position="35"/>
        <end position="85"/>
    </location>
</feature>
<comment type="caution">
    <text evidence="2">The sequence shown here is derived from an EMBL/GenBank/DDBJ whole genome shotgun (WGS) entry which is preliminary data.</text>
</comment>
<dbReference type="InterPro" id="IPR035979">
    <property type="entry name" value="RBD_domain_sf"/>
</dbReference>
<feature type="compositionally biased region" description="Polar residues" evidence="1">
    <location>
        <begin position="75"/>
        <end position="85"/>
    </location>
</feature>
<proteinExistence type="predicted"/>
<dbReference type="InterPro" id="IPR012677">
    <property type="entry name" value="Nucleotide-bd_a/b_plait_sf"/>
</dbReference>
<reference evidence="2" key="1">
    <citation type="journal article" date="2019" name="bioRxiv">
        <title>The Genome of the Zebra Mussel, Dreissena polymorpha: A Resource for Invasive Species Research.</title>
        <authorList>
            <person name="McCartney M.A."/>
            <person name="Auch B."/>
            <person name="Kono T."/>
            <person name="Mallez S."/>
            <person name="Zhang Y."/>
            <person name="Obille A."/>
            <person name="Becker A."/>
            <person name="Abrahante J.E."/>
            <person name="Garbe J."/>
            <person name="Badalamenti J.P."/>
            <person name="Herman A."/>
            <person name="Mangelson H."/>
            <person name="Liachko I."/>
            <person name="Sullivan S."/>
            <person name="Sone E.D."/>
            <person name="Koren S."/>
            <person name="Silverstein K.A.T."/>
            <person name="Beckman K.B."/>
            <person name="Gohl D.M."/>
        </authorList>
    </citation>
    <scope>NUCLEOTIDE SEQUENCE</scope>
    <source>
        <strain evidence="2">Duluth1</strain>
        <tissue evidence="2">Whole animal</tissue>
    </source>
</reference>
<dbReference type="Proteomes" id="UP000828390">
    <property type="component" value="Unassembled WGS sequence"/>
</dbReference>
<evidence type="ECO:0000313" key="3">
    <source>
        <dbReference type="Proteomes" id="UP000828390"/>
    </source>
</evidence>
<dbReference type="AlphaFoldDB" id="A0A9D4RT89"/>
<dbReference type="SUPFAM" id="SSF54928">
    <property type="entry name" value="RNA-binding domain, RBD"/>
    <property type="match status" value="1"/>
</dbReference>
<accession>A0A9D4RT89</accession>
<protein>
    <submittedName>
        <fullName evidence="2">Uncharacterized protein</fullName>
    </submittedName>
</protein>
<sequence length="174" mass="19442">MAPELENAPRKACPEKQSAFIVVVNQPPAFRLPELKNAPRKACRDKQSSSVAANKPWLSKLDSPSRNAVPDRQLKTPQATPPSTSFWSLREEDTQAQILMRGLLRKTKSADVNSFLSPIKPTNVNLKRHDGKCIVSFRNKAEAKEALKFFLTKMDHSCVKDYLVACDFQVFGSG</sequence>
<gene>
    <name evidence="2" type="ORF">DPMN_001783</name>
</gene>
<dbReference type="Gene3D" id="3.30.70.330">
    <property type="match status" value="1"/>
</dbReference>